<dbReference type="PANTHER" id="PTHR46889">
    <property type="entry name" value="TRANSPOSASE INSF FOR INSERTION SEQUENCE IS3B-RELATED"/>
    <property type="match status" value="1"/>
</dbReference>
<accession>A0A7W4IHB0</accession>
<evidence type="ECO:0000313" key="3">
    <source>
        <dbReference type="Proteomes" id="UP000589085"/>
    </source>
</evidence>
<reference evidence="2 3" key="1">
    <citation type="submission" date="2020-04" db="EMBL/GenBank/DDBJ databases">
        <title>Description of novel Gluconacetobacter.</title>
        <authorList>
            <person name="Sombolestani A."/>
        </authorList>
    </citation>
    <scope>NUCLEOTIDE SEQUENCE [LARGE SCALE GENOMIC DNA]</scope>
    <source>
        <strain evidence="2 3">LMG 19747</strain>
    </source>
</reference>
<evidence type="ECO:0000313" key="2">
    <source>
        <dbReference type="EMBL" id="MBB2162841.1"/>
    </source>
</evidence>
<dbReference type="GO" id="GO:0015074">
    <property type="term" value="P:DNA integration"/>
    <property type="evidence" value="ECO:0007669"/>
    <property type="project" value="InterPro"/>
</dbReference>
<proteinExistence type="predicted"/>
<dbReference type="AlphaFoldDB" id="A0A7W4IHB0"/>
<evidence type="ECO:0000259" key="1">
    <source>
        <dbReference type="Pfam" id="PF13333"/>
    </source>
</evidence>
<dbReference type="Proteomes" id="UP000589085">
    <property type="component" value="Unassembled WGS sequence"/>
</dbReference>
<sequence>TFFKTLKSELVWRTIFLTRQDAENAIGRYIDSFYNPDRRHSSLDFISPAAYQRQAT</sequence>
<feature type="non-terminal residue" evidence="2">
    <location>
        <position position="1"/>
    </location>
</feature>
<gene>
    <name evidence="2" type="ORF">HLH48_22395</name>
</gene>
<dbReference type="SUPFAM" id="SSF53098">
    <property type="entry name" value="Ribonuclease H-like"/>
    <property type="match status" value="1"/>
</dbReference>
<dbReference type="InterPro" id="IPR050900">
    <property type="entry name" value="Transposase_IS3/IS150/IS904"/>
</dbReference>
<dbReference type="InterPro" id="IPR012337">
    <property type="entry name" value="RNaseH-like_sf"/>
</dbReference>
<name>A0A7W4IHB0_9PROT</name>
<protein>
    <submittedName>
        <fullName evidence="2">IS3 family transposase</fullName>
    </submittedName>
</protein>
<organism evidence="2 3">
    <name type="scientific">Gluconacetobacter sacchari</name>
    <dbReference type="NCBI Taxonomy" id="92759"/>
    <lineage>
        <taxon>Bacteria</taxon>
        <taxon>Pseudomonadati</taxon>
        <taxon>Pseudomonadota</taxon>
        <taxon>Alphaproteobacteria</taxon>
        <taxon>Acetobacterales</taxon>
        <taxon>Acetobacteraceae</taxon>
        <taxon>Gluconacetobacter</taxon>
    </lineage>
</organism>
<dbReference type="InterPro" id="IPR001584">
    <property type="entry name" value="Integrase_cat-core"/>
</dbReference>
<dbReference type="RefSeq" id="WP_182999649.1">
    <property type="nucleotide sequence ID" value="NZ_JABEQJ010000063.1"/>
</dbReference>
<dbReference type="EMBL" id="JABEQJ010000063">
    <property type="protein sequence ID" value="MBB2162841.1"/>
    <property type="molecule type" value="Genomic_DNA"/>
</dbReference>
<dbReference type="PANTHER" id="PTHR46889:SF4">
    <property type="entry name" value="TRANSPOSASE INSO FOR INSERTION SEQUENCE ELEMENT IS911B-RELATED"/>
    <property type="match status" value="1"/>
</dbReference>
<dbReference type="Pfam" id="PF13333">
    <property type="entry name" value="rve_2"/>
    <property type="match status" value="1"/>
</dbReference>
<comment type="caution">
    <text evidence="2">The sequence shown here is derived from an EMBL/GenBank/DDBJ whole genome shotgun (WGS) entry which is preliminary data.</text>
</comment>
<feature type="domain" description="Integrase catalytic" evidence="1">
    <location>
        <begin position="2"/>
        <end position="54"/>
    </location>
</feature>